<dbReference type="InterPro" id="IPR013602">
    <property type="entry name" value="Dynein_heavy_linker"/>
</dbReference>
<protein>
    <submittedName>
        <fullName evidence="3">DNHD1</fullName>
    </submittedName>
</protein>
<dbReference type="GO" id="GO:0030286">
    <property type="term" value="C:dynein complex"/>
    <property type="evidence" value="ECO:0007669"/>
    <property type="project" value="InterPro"/>
</dbReference>
<dbReference type="Gene3D" id="3.20.180.20">
    <property type="entry name" value="Dynein heavy chain, N-terminal domain 2"/>
    <property type="match status" value="1"/>
</dbReference>
<comment type="caution">
    <text evidence="3">The sequence shown here is derived from an EMBL/GenBank/DDBJ whole genome shotgun (WGS) entry which is preliminary data.</text>
</comment>
<feature type="domain" description="Dynein heavy chain linker" evidence="2">
    <location>
        <begin position="1089"/>
        <end position="1214"/>
    </location>
</feature>
<dbReference type="Pfam" id="PF08393">
    <property type="entry name" value="DHC_N2"/>
    <property type="match status" value="2"/>
</dbReference>
<evidence type="ECO:0000256" key="1">
    <source>
        <dbReference type="SAM" id="MobiDB-lite"/>
    </source>
</evidence>
<dbReference type="Proteomes" id="UP000593567">
    <property type="component" value="Unassembled WGS sequence"/>
</dbReference>
<feature type="domain" description="Dynein heavy chain linker" evidence="2">
    <location>
        <begin position="813"/>
        <end position="1086"/>
    </location>
</feature>
<dbReference type="PANTHER" id="PTHR45703:SF36">
    <property type="entry name" value="DYNEIN HEAVY CHAIN, CYTOPLASMIC"/>
    <property type="match status" value="1"/>
</dbReference>
<evidence type="ECO:0000259" key="2">
    <source>
        <dbReference type="Pfam" id="PF08393"/>
    </source>
</evidence>
<sequence>MAAETSLDGAQSNLKLKVGMDLMTPLQGPQSTFKGKALQMNAADWCKFERRRLELLTPGDGTADEVKSCVDILHRELQSLMVLALQHDLHEVWSYLIKVLELLEPIKLYVQSLPECQHYIERIIAHCEVNADKLAGLEIIAALENVFPDDTADHVMTAREAVAYFAQLYHLGKIRHMYFNIVEQQRWLAVRRKAEYQKRHRELELTHLRGVSNYNAACLSVTKLLQELASISFLPLESNVCYTIGAWRNIVNYKNLRSEKFLERFYMHCRNLIEHARKEQFEKLAFCEKQVGNKAIFTKESLHITNQKQKSREDNLKQCRAETNRLGNFVKMIDQVILAQLVDIIKASVSSFIYTTLQNVPGDCREAMFKCSVHFNTEGVLDIVPSRSEFTKAIRGAIHDLPQTLCDVSYAIDAEYLVNERVETMRPETRYTAIGTATKQKSTEQVLPKPSSNQKHVRLTVAELKSHTDRKMPRKQDESMLVRTPELALPMADELELVGKGYTGKYAPLTSTNVSQLLLDDASHQSIIKEGDVILDSAFDEVEAFVQENSWFNDIYSYCATWDVKAKLSWKGAQAFHIEQQLTTIRNWSEKIKNFEKSFLSTNQLVLVDCTYLHNTLIPRLNEIYKDIIEFVAEQSAHIAEEFVRDMKQVVSSMKEKKSDIAQFAVYAKQVFKYKKCTADYQQQVEYIKSLFEVVRLSYRQLTVEEERLEGQVMQQWELFLSQMQIASEFINTHTPIMMKSLEESHANLIAEAERLGEAATSGKFLDPSQDATAILTDLRSLRSQFYSVCKKLNQASKWREAISGEGYQLDFLQEIGSSMDIRQELWKYVEVSTQAIKDWKSQLFKRMQAQKALDKITEWLSIATQMQSYLPSGDKVLAYWFSSLENFKKDLPLLHKMASDALKPTHWKAIFVGIGENYEEGWEFTVEEILGYNLAAHQSLIDAIFSRAQAEYRLEQKLNKIERLWTSNDVYFKLAKHIPDSVYTADKSRMEMRRGGEKNRASSRQTPVAPPPPKALKGLDTSFEDLYILIETDELQYLLEDSQVSLKQILSSPYISGFASATQRLDNKIREVEELLKLWINCQSKEGILKEFSFCTEKLRIAFPRLYFVTDDDVIRMMSVIRSPQHFIPIAKKCFPSIETMRFELPSDFQNSANIALDYQLNGDKLETVHVFGEHGESITLLEKVKAFHDGPTWLNHFEKQLKLTMVSQLQNCLLECLNNDDFDYISVLEEILEKVKLRQTELGDREGSMTHHSVSLPIHLTIQTTQWKHRLLKFPLQCLVAAEKILWSHNVCTALKSANQIKPKLTAMRENLQQKLDEVCHVIRENSHLLYTRAIVPE</sequence>
<reference evidence="3" key="1">
    <citation type="submission" date="2020-06" db="EMBL/GenBank/DDBJ databases">
        <title>Draft genome of Bugula neritina, a colonial animal packing powerful symbionts and potential medicines.</title>
        <authorList>
            <person name="Rayko M."/>
        </authorList>
    </citation>
    <scope>NUCLEOTIDE SEQUENCE [LARGE SCALE GENOMIC DNA]</scope>
    <source>
        <strain evidence="3">Kwan_BN1</strain>
    </source>
</reference>
<dbReference type="GO" id="GO:0007018">
    <property type="term" value="P:microtubule-based movement"/>
    <property type="evidence" value="ECO:0007669"/>
    <property type="project" value="InterPro"/>
</dbReference>
<gene>
    <name evidence="3" type="ORF">EB796_005489</name>
</gene>
<dbReference type="Gene3D" id="1.10.287.2620">
    <property type="match status" value="1"/>
</dbReference>
<dbReference type="InterPro" id="IPR042228">
    <property type="entry name" value="Dynein_linker_3"/>
</dbReference>
<dbReference type="GO" id="GO:0045505">
    <property type="term" value="F:dynein intermediate chain binding"/>
    <property type="evidence" value="ECO:0007669"/>
    <property type="project" value="InterPro"/>
</dbReference>
<dbReference type="Gene3D" id="1.20.58.1120">
    <property type="match status" value="1"/>
</dbReference>
<dbReference type="OrthoDB" id="5986589at2759"/>
<dbReference type="GO" id="GO:0051959">
    <property type="term" value="F:dynein light intermediate chain binding"/>
    <property type="evidence" value="ECO:0007669"/>
    <property type="project" value="InterPro"/>
</dbReference>
<dbReference type="EMBL" id="VXIV02000765">
    <property type="protein sequence ID" value="KAF6036196.1"/>
    <property type="molecule type" value="Genomic_DNA"/>
</dbReference>
<keyword evidence="4" id="KW-1185">Reference proteome</keyword>
<name>A0A7J7KFF7_BUGNE</name>
<organism evidence="3 4">
    <name type="scientific">Bugula neritina</name>
    <name type="common">Brown bryozoan</name>
    <name type="synonym">Sertularia neritina</name>
    <dbReference type="NCBI Taxonomy" id="10212"/>
    <lineage>
        <taxon>Eukaryota</taxon>
        <taxon>Metazoa</taxon>
        <taxon>Spiralia</taxon>
        <taxon>Lophotrochozoa</taxon>
        <taxon>Bryozoa</taxon>
        <taxon>Gymnolaemata</taxon>
        <taxon>Cheilostomatida</taxon>
        <taxon>Flustrina</taxon>
        <taxon>Buguloidea</taxon>
        <taxon>Bugulidae</taxon>
        <taxon>Bugula</taxon>
    </lineage>
</organism>
<accession>A0A7J7KFF7</accession>
<proteinExistence type="predicted"/>
<evidence type="ECO:0000313" key="3">
    <source>
        <dbReference type="EMBL" id="KAF6036196.1"/>
    </source>
</evidence>
<dbReference type="InterPro" id="IPR026983">
    <property type="entry name" value="DHC"/>
</dbReference>
<dbReference type="PANTHER" id="PTHR45703">
    <property type="entry name" value="DYNEIN HEAVY CHAIN"/>
    <property type="match status" value="1"/>
</dbReference>
<feature type="region of interest" description="Disordered" evidence="1">
    <location>
        <begin position="989"/>
        <end position="1016"/>
    </location>
</feature>
<evidence type="ECO:0000313" key="4">
    <source>
        <dbReference type="Proteomes" id="UP000593567"/>
    </source>
</evidence>
<feature type="compositionally biased region" description="Basic and acidic residues" evidence="1">
    <location>
        <begin position="989"/>
        <end position="1001"/>
    </location>
</feature>